<sequence length="47" mass="5784">FHEKLEVLLAKLEDYCMKKYPYTESIVKQFKTNILDYWNFTKGYSKE</sequence>
<dbReference type="AlphaFoldDB" id="A0A9N9PAQ5"/>
<accession>A0A9N9PAQ5</accession>
<name>A0A9N9PAQ5_9GLOM</name>
<feature type="non-terminal residue" evidence="1">
    <location>
        <position position="47"/>
    </location>
</feature>
<dbReference type="Proteomes" id="UP000789405">
    <property type="component" value="Unassembled WGS sequence"/>
</dbReference>
<keyword evidence="2" id="KW-1185">Reference proteome</keyword>
<comment type="caution">
    <text evidence="1">The sequence shown here is derived from an EMBL/GenBank/DDBJ whole genome shotgun (WGS) entry which is preliminary data.</text>
</comment>
<proteinExistence type="predicted"/>
<reference evidence="1" key="1">
    <citation type="submission" date="2021-06" db="EMBL/GenBank/DDBJ databases">
        <authorList>
            <person name="Kallberg Y."/>
            <person name="Tangrot J."/>
            <person name="Rosling A."/>
        </authorList>
    </citation>
    <scope>NUCLEOTIDE SEQUENCE</scope>
    <source>
        <strain evidence="1">MA453B</strain>
    </source>
</reference>
<organism evidence="1 2">
    <name type="scientific">Dentiscutata erythropus</name>
    <dbReference type="NCBI Taxonomy" id="1348616"/>
    <lineage>
        <taxon>Eukaryota</taxon>
        <taxon>Fungi</taxon>
        <taxon>Fungi incertae sedis</taxon>
        <taxon>Mucoromycota</taxon>
        <taxon>Glomeromycotina</taxon>
        <taxon>Glomeromycetes</taxon>
        <taxon>Diversisporales</taxon>
        <taxon>Gigasporaceae</taxon>
        <taxon>Dentiscutata</taxon>
    </lineage>
</organism>
<dbReference type="EMBL" id="CAJVPY010041540">
    <property type="protein sequence ID" value="CAG8806676.1"/>
    <property type="molecule type" value="Genomic_DNA"/>
</dbReference>
<feature type="non-terminal residue" evidence="1">
    <location>
        <position position="1"/>
    </location>
</feature>
<dbReference type="OrthoDB" id="2439288at2759"/>
<evidence type="ECO:0000313" key="2">
    <source>
        <dbReference type="Proteomes" id="UP000789405"/>
    </source>
</evidence>
<gene>
    <name evidence="1" type="ORF">DERYTH_LOCUS24519</name>
</gene>
<evidence type="ECO:0000313" key="1">
    <source>
        <dbReference type="EMBL" id="CAG8806676.1"/>
    </source>
</evidence>
<protein>
    <submittedName>
        <fullName evidence="1">17078_t:CDS:1</fullName>
    </submittedName>
</protein>